<dbReference type="EMBL" id="CP054840">
    <property type="protein sequence ID" value="QKV51754.1"/>
    <property type="molecule type" value="Genomic_DNA"/>
</dbReference>
<dbReference type="InterPro" id="IPR029044">
    <property type="entry name" value="Nucleotide-diphossugar_trans"/>
</dbReference>
<dbReference type="Gene3D" id="3.40.50.11010">
    <property type="match status" value="1"/>
</dbReference>
<dbReference type="CDD" id="cd02440">
    <property type="entry name" value="AdoMet_MTases"/>
    <property type="match status" value="1"/>
</dbReference>
<dbReference type="InterPro" id="IPR013217">
    <property type="entry name" value="Methyltransf_12"/>
</dbReference>
<protein>
    <submittedName>
        <fullName evidence="6">Glycosyltransferase</fullName>
    </submittedName>
</protein>
<keyword evidence="7" id="KW-1185">Reference proteome</keyword>
<dbReference type="CDD" id="cd04186">
    <property type="entry name" value="GT_2_like_c"/>
    <property type="match status" value="1"/>
</dbReference>
<dbReference type="InterPro" id="IPR001173">
    <property type="entry name" value="Glyco_trans_2-like"/>
</dbReference>
<accession>A0A6N1WX11</accession>
<dbReference type="KEGG" id="aant:HUK68_01925"/>
<evidence type="ECO:0000313" key="7">
    <source>
        <dbReference type="Proteomes" id="UP000509579"/>
    </source>
</evidence>
<keyword evidence="2" id="KW-0328">Glycosyltransferase</keyword>
<dbReference type="SUPFAM" id="SSF53448">
    <property type="entry name" value="Nucleotide-diphospho-sugar transferases"/>
    <property type="match status" value="1"/>
</dbReference>
<evidence type="ECO:0000256" key="3">
    <source>
        <dbReference type="ARBA" id="ARBA00022679"/>
    </source>
</evidence>
<dbReference type="Proteomes" id="UP000509579">
    <property type="component" value="Chromosome"/>
</dbReference>
<dbReference type="PANTHER" id="PTHR43179:SF12">
    <property type="entry name" value="GALACTOFURANOSYLTRANSFERASE GLFT2"/>
    <property type="match status" value="1"/>
</dbReference>
<proteinExistence type="inferred from homology"/>
<sequence length="1010" mass="112767">MSNSSDINSDSYWDGRFSSDWETHQGPRQSRFFARLAMENLPPWLIEQVRRGGLTLADWGCAQGDGTDVLGSHVGPQQVTGIDFSEVAIAQAAGRYPTIRFVAENWLEPSQGNAERFDIVFSSNTLEHFHRPWEVLQALGTRAGKAVVLALPYRELERIDEHFYSFLPGNVPVALSNGFRLVWARVVDCRQMPDTMWGGEQIFLVYADGEWVDTLKLTLADCELGRDDVAGALAWLRAQVAARDSQIAASAEIEVQSTLISQVFAERDAQIAQLHQALTERDQQISSLQREACAREGQMASLNATLFQISDWADRIGKRPVRYALKKTALGFARRTLRALPLSMATKQRLREQFFSIIRPLRASVQPQAPQQRPLSAAVLQMADKQFVDSERDVFVFAVIDWSFRIQRPQHIARSLADAGRRVFYFSNHFIDADEPGYQLEQLPGAAALYQIKLHVKGAPAIYFDAPSDAALAQLQQSMAQVIHDFGALSSLSLVQHAYWYPLVTRLPNTYRIYDCMDHHEGFGNVPEKLMAIEKQMLAGADLVTVTSSWLEDFARGYNPSVAMVRNAAEYAHFSEPPAQTYVDAKGRKIIGYYGAIAEWFDLELLRAVALAHPDCLVLLVGNDTVGAQKQLADLPNVEFTGEVPYARLPYYLYAFDVCLLPFQVIPLTLATNPVKVYEYLAAGKPVVCVDLPEVSQFGDLVGCAATTEAFIALTGAALRESGEEAARNAAARRSFAVEQTWSHRGEQLLEGLAKIQLPRVSVIILTFNNLDLTRACLDSVLKRSDYPNLEVIVVDNASTDDTPAYLEAFGQRHPEVRMVLNSENLGFAAGNNVGLEIATGDYLVVLNNDTVVTPGWVLTLLRHFEREPALGLLGPVTGNIGNEARIEISYPDLAHMPATALNYTLAHMGERYPMHNVAFFCTILPRSTYERCGAISEDYGLGFFEDDDYCRKVEAEGLQIACAEDVFVHHHLSASFNKMNDEKRRALVERNKAIYEKKWGTWKPHSYRP</sequence>
<reference evidence="6 7" key="1">
    <citation type="submission" date="2020-06" db="EMBL/GenBank/DDBJ databases">
        <title>Acidovorax antarctica sp. nov., isolated from Corinth ice sheet soil, Antarctic Fields Peninsula.</title>
        <authorList>
            <person name="Xu Q."/>
            <person name="Peng F."/>
        </authorList>
    </citation>
    <scope>NUCLEOTIDE SEQUENCE [LARGE SCALE GENOMIC DNA]</scope>
    <source>
        <strain evidence="6 7">16-35-5</strain>
    </source>
</reference>
<dbReference type="InterPro" id="IPR029063">
    <property type="entry name" value="SAM-dependent_MTases_sf"/>
</dbReference>
<dbReference type="Pfam" id="PF13692">
    <property type="entry name" value="Glyco_trans_1_4"/>
    <property type="match status" value="1"/>
</dbReference>
<comment type="similarity">
    <text evidence="1">Belongs to the glycosyltransferase 2 family.</text>
</comment>
<evidence type="ECO:0000259" key="4">
    <source>
        <dbReference type="Pfam" id="PF00535"/>
    </source>
</evidence>
<dbReference type="RefSeq" id="WP_175502684.1">
    <property type="nucleotide sequence ID" value="NZ_CAURQT010000002.1"/>
</dbReference>
<feature type="domain" description="Methyltransferase type 12" evidence="5">
    <location>
        <begin position="58"/>
        <end position="139"/>
    </location>
</feature>
<evidence type="ECO:0000313" key="6">
    <source>
        <dbReference type="EMBL" id="QKV51754.1"/>
    </source>
</evidence>
<organism evidence="6 7">
    <name type="scientific">Comamonas antarctica</name>
    <dbReference type="NCBI Taxonomy" id="2743470"/>
    <lineage>
        <taxon>Bacteria</taxon>
        <taxon>Pseudomonadati</taxon>
        <taxon>Pseudomonadota</taxon>
        <taxon>Betaproteobacteria</taxon>
        <taxon>Burkholderiales</taxon>
        <taxon>Comamonadaceae</taxon>
        <taxon>Comamonas</taxon>
    </lineage>
</organism>
<keyword evidence="3 6" id="KW-0808">Transferase</keyword>
<dbReference type="Gene3D" id="3.40.50.2000">
    <property type="entry name" value="Glycogen Phosphorylase B"/>
    <property type="match status" value="1"/>
</dbReference>
<gene>
    <name evidence="6" type="ORF">HUK68_01925</name>
</gene>
<dbReference type="AlphaFoldDB" id="A0A6N1WX11"/>
<dbReference type="Pfam" id="PF00535">
    <property type="entry name" value="Glycos_transf_2"/>
    <property type="match status" value="1"/>
</dbReference>
<dbReference type="SUPFAM" id="SSF53335">
    <property type="entry name" value="S-adenosyl-L-methionine-dependent methyltransferases"/>
    <property type="match status" value="1"/>
</dbReference>
<feature type="domain" description="Glycosyltransferase 2-like" evidence="4">
    <location>
        <begin position="762"/>
        <end position="928"/>
    </location>
</feature>
<name>A0A6N1WX11_9BURK</name>
<dbReference type="Pfam" id="PF08242">
    <property type="entry name" value="Methyltransf_12"/>
    <property type="match status" value="1"/>
</dbReference>
<dbReference type="PANTHER" id="PTHR43179">
    <property type="entry name" value="RHAMNOSYLTRANSFERASE WBBL"/>
    <property type="match status" value="1"/>
</dbReference>
<dbReference type="Gene3D" id="3.90.550.10">
    <property type="entry name" value="Spore Coat Polysaccharide Biosynthesis Protein SpsA, Chain A"/>
    <property type="match status" value="1"/>
</dbReference>
<dbReference type="GO" id="GO:0016757">
    <property type="term" value="F:glycosyltransferase activity"/>
    <property type="evidence" value="ECO:0007669"/>
    <property type="project" value="UniProtKB-KW"/>
</dbReference>
<dbReference type="SUPFAM" id="SSF53756">
    <property type="entry name" value="UDP-Glycosyltransferase/glycogen phosphorylase"/>
    <property type="match status" value="1"/>
</dbReference>
<evidence type="ECO:0000259" key="5">
    <source>
        <dbReference type="Pfam" id="PF08242"/>
    </source>
</evidence>
<evidence type="ECO:0000256" key="1">
    <source>
        <dbReference type="ARBA" id="ARBA00006739"/>
    </source>
</evidence>
<dbReference type="Gene3D" id="3.40.50.150">
    <property type="entry name" value="Vaccinia Virus protein VP39"/>
    <property type="match status" value="1"/>
</dbReference>
<evidence type="ECO:0000256" key="2">
    <source>
        <dbReference type="ARBA" id="ARBA00022676"/>
    </source>
</evidence>